<protein>
    <submittedName>
        <fullName evidence="3">Uncharacterized protein</fullName>
    </submittedName>
</protein>
<keyword evidence="2" id="KW-0732">Signal</keyword>
<evidence type="ECO:0000256" key="2">
    <source>
        <dbReference type="SAM" id="SignalP"/>
    </source>
</evidence>
<feature type="region of interest" description="Disordered" evidence="1">
    <location>
        <begin position="31"/>
        <end position="56"/>
    </location>
</feature>
<accession>A0ABN3XTZ5</accession>
<keyword evidence="4" id="KW-1185">Reference proteome</keyword>
<organism evidence="3 4">
    <name type="scientific">Streptosporangium longisporum</name>
    <dbReference type="NCBI Taxonomy" id="46187"/>
    <lineage>
        <taxon>Bacteria</taxon>
        <taxon>Bacillati</taxon>
        <taxon>Actinomycetota</taxon>
        <taxon>Actinomycetes</taxon>
        <taxon>Streptosporangiales</taxon>
        <taxon>Streptosporangiaceae</taxon>
        <taxon>Streptosporangium</taxon>
    </lineage>
</organism>
<evidence type="ECO:0000256" key="1">
    <source>
        <dbReference type="SAM" id="MobiDB-lite"/>
    </source>
</evidence>
<evidence type="ECO:0000313" key="3">
    <source>
        <dbReference type="EMBL" id="GAA2994041.1"/>
    </source>
</evidence>
<dbReference type="RefSeq" id="WP_344889755.1">
    <property type="nucleotide sequence ID" value="NZ_BAAAWD010000006.1"/>
</dbReference>
<comment type="caution">
    <text evidence="3">The sequence shown here is derived from an EMBL/GenBank/DDBJ whole genome shotgun (WGS) entry which is preliminary data.</text>
</comment>
<gene>
    <name evidence="3" type="ORF">GCM10017559_12980</name>
</gene>
<name>A0ABN3XTZ5_9ACTN</name>
<proteinExistence type="predicted"/>
<reference evidence="3 4" key="1">
    <citation type="journal article" date="2019" name="Int. J. Syst. Evol. Microbiol.">
        <title>The Global Catalogue of Microorganisms (GCM) 10K type strain sequencing project: providing services to taxonomists for standard genome sequencing and annotation.</title>
        <authorList>
            <consortium name="The Broad Institute Genomics Platform"/>
            <consortium name="The Broad Institute Genome Sequencing Center for Infectious Disease"/>
            <person name="Wu L."/>
            <person name="Ma J."/>
        </authorList>
    </citation>
    <scope>NUCLEOTIDE SEQUENCE [LARGE SCALE GENOMIC DNA]</scope>
    <source>
        <strain evidence="3 4">JCM 3106</strain>
    </source>
</reference>
<feature type="signal peptide" evidence="2">
    <location>
        <begin position="1"/>
        <end position="30"/>
    </location>
</feature>
<dbReference type="Proteomes" id="UP001499930">
    <property type="component" value="Unassembled WGS sequence"/>
</dbReference>
<feature type="chain" id="PRO_5047513855" evidence="2">
    <location>
        <begin position="31"/>
        <end position="167"/>
    </location>
</feature>
<dbReference type="EMBL" id="BAAAWD010000006">
    <property type="protein sequence ID" value="GAA2994041.1"/>
    <property type="molecule type" value="Genomic_DNA"/>
</dbReference>
<sequence length="167" mass="17247">MNARGEVRRVSAVTTAILVATLGLAGPAQADPDPATAGITQADPGPSSVDSAFDAGSSGEAGVQAAEYIPGKDVEVGNCKGWLNRRTTDGYVQALAQSWGNECYMILERKRLGAGGYDWTPVSDTRLVGIGYVTKTGWHWNGTDAGSRVCVVNATLGGTVKCGAGAW</sequence>
<evidence type="ECO:0000313" key="4">
    <source>
        <dbReference type="Proteomes" id="UP001499930"/>
    </source>
</evidence>